<evidence type="ECO:0000313" key="2">
    <source>
        <dbReference type="Proteomes" id="UP000663859"/>
    </source>
</evidence>
<dbReference type="Proteomes" id="UP000663859">
    <property type="component" value="Unassembled WGS sequence"/>
</dbReference>
<dbReference type="SUPFAM" id="SSF50974">
    <property type="entry name" value="Nitrous oxide reductase, N-terminal domain"/>
    <property type="match status" value="1"/>
</dbReference>
<dbReference type="Pfam" id="PF02239">
    <property type="entry name" value="Cytochrom_D1"/>
    <property type="match status" value="1"/>
</dbReference>
<dbReference type="PANTHER" id="PTHR47197">
    <property type="entry name" value="PROTEIN NIRF"/>
    <property type="match status" value="1"/>
</dbReference>
<dbReference type="Gene3D" id="2.130.10.10">
    <property type="entry name" value="YVTN repeat-like/Quinoprotein amine dehydrogenase"/>
    <property type="match status" value="2"/>
</dbReference>
<reference evidence="1" key="1">
    <citation type="submission" date="2021-02" db="EMBL/GenBank/DDBJ databases">
        <authorList>
            <person name="Cremers G."/>
            <person name="Picone N."/>
        </authorList>
    </citation>
    <scope>NUCLEOTIDE SEQUENCE</scope>
    <source>
        <strain evidence="1">PQ17</strain>
    </source>
</reference>
<dbReference type="Pfam" id="PF10282">
    <property type="entry name" value="Lactonase"/>
    <property type="match status" value="1"/>
</dbReference>
<name>A0A8J2BJN7_9BACT</name>
<accession>A0A8J2BJN7</accession>
<proteinExistence type="predicted"/>
<dbReference type="PANTHER" id="PTHR47197:SF3">
    <property type="entry name" value="DIHYDRO-HEME D1 DEHYDROGENASE"/>
    <property type="match status" value="1"/>
</dbReference>
<keyword evidence="2" id="KW-1185">Reference proteome</keyword>
<gene>
    <name evidence="1" type="ORF">MPNT_390009</name>
</gene>
<dbReference type="InterPro" id="IPR019405">
    <property type="entry name" value="Lactonase_7-beta_prop"/>
</dbReference>
<evidence type="ECO:0008006" key="3">
    <source>
        <dbReference type="Google" id="ProtNLM"/>
    </source>
</evidence>
<protein>
    <recommendedName>
        <fullName evidence="3">WD40 repeat domain-containing protein</fullName>
    </recommendedName>
</protein>
<evidence type="ECO:0000313" key="1">
    <source>
        <dbReference type="EMBL" id="CAF0700626.1"/>
    </source>
</evidence>
<dbReference type="AlphaFoldDB" id="A0A8J2BJN7"/>
<sequence>MLPPWPFFVRQVPTWLWLVVALLLGTWSPLWCREGDARIFVSTENDGVWIFSYPKFELVGKVALEGRHPRGIALTPDGRYLITANRTTGDLAIINPKTLQVERSLAVGRNPEFVKVHPSGHWIVASYEPSISPAPKGKPQETILPRAHILVWEVGSWKQVADLAAGLETEGIEFSSDGHQLVVTNEGDSTIGVYHFPSGRLIRMVDLKPYGFRPRGIRRSPQASQYAVSLENSSKVLLLNSKTFQVERELSTEAGPYGVAWDPQGKFLIVAAARAGKLQVFDPQTGKLVTSVPVGQRGWHFSFTPDGQAIVVACGRSQDLHVVATGSWKVIQVIPDLPVPWGIVTLPLSAGSLGLP</sequence>
<dbReference type="InterPro" id="IPR015943">
    <property type="entry name" value="WD40/YVTN_repeat-like_dom_sf"/>
</dbReference>
<dbReference type="InterPro" id="IPR011045">
    <property type="entry name" value="N2O_reductase_N"/>
</dbReference>
<dbReference type="InterPro" id="IPR051200">
    <property type="entry name" value="Host-pathogen_enzymatic-act"/>
</dbReference>
<dbReference type="EMBL" id="CAJNOB010000033">
    <property type="protein sequence ID" value="CAF0700626.1"/>
    <property type="molecule type" value="Genomic_DNA"/>
</dbReference>
<comment type="caution">
    <text evidence="1">The sequence shown here is derived from an EMBL/GenBank/DDBJ whole genome shotgun (WGS) entry which is preliminary data.</text>
</comment>
<organism evidence="1 2">
    <name type="scientific">Candidatus Methylacidithermus pantelleriae</name>
    <dbReference type="NCBI Taxonomy" id="2744239"/>
    <lineage>
        <taxon>Bacteria</taxon>
        <taxon>Pseudomonadati</taxon>
        <taxon>Verrucomicrobiota</taxon>
        <taxon>Methylacidiphilae</taxon>
        <taxon>Methylacidiphilales</taxon>
        <taxon>Methylacidiphilaceae</taxon>
        <taxon>Candidatus Methylacidithermus</taxon>
    </lineage>
</organism>